<dbReference type="RefSeq" id="XP_025526374.1">
    <property type="nucleotide sequence ID" value="XM_025673725.1"/>
</dbReference>
<dbReference type="EMBL" id="KZ824803">
    <property type="protein sequence ID" value="RAH80480.1"/>
    <property type="molecule type" value="Genomic_DNA"/>
</dbReference>
<dbReference type="OrthoDB" id="5396831at2759"/>
<name>A0A8T8WXW2_ASPJA</name>
<dbReference type="GeneID" id="37177417"/>
<keyword evidence="2" id="KW-1185">Reference proteome</keyword>
<dbReference type="Proteomes" id="UP000249497">
    <property type="component" value="Unassembled WGS sequence"/>
</dbReference>
<evidence type="ECO:0000313" key="2">
    <source>
        <dbReference type="Proteomes" id="UP000249497"/>
    </source>
</evidence>
<evidence type="ECO:0000313" key="1">
    <source>
        <dbReference type="EMBL" id="RAH80480.1"/>
    </source>
</evidence>
<organism evidence="1 2">
    <name type="scientific">Aspergillus japonicus CBS 114.51</name>
    <dbReference type="NCBI Taxonomy" id="1448312"/>
    <lineage>
        <taxon>Eukaryota</taxon>
        <taxon>Fungi</taxon>
        <taxon>Dikarya</taxon>
        <taxon>Ascomycota</taxon>
        <taxon>Pezizomycotina</taxon>
        <taxon>Eurotiomycetes</taxon>
        <taxon>Eurotiomycetidae</taxon>
        <taxon>Eurotiales</taxon>
        <taxon>Aspergillaceae</taxon>
        <taxon>Aspergillus</taxon>
        <taxon>Aspergillus subgen. Circumdati</taxon>
    </lineage>
</organism>
<dbReference type="AlphaFoldDB" id="A0A8T8WXW2"/>
<protein>
    <submittedName>
        <fullName evidence="1">Uncharacterized protein</fullName>
    </submittedName>
</protein>
<proteinExistence type="predicted"/>
<sequence>MSLYCLETGDFRSLSMTRQGQVLLDAKPQVFSVIDQGTLDTGWIALHAFGRTDRAGS</sequence>
<reference evidence="1 2" key="1">
    <citation type="submission" date="2018-02" db="EMBL/GenBank/DDBJ databases">
        <title>The genomes of Aspergillus section Nigri reveals drivers in fungal speciation.</title>
        <authorList>
            <consortium name="DOE Joint Genome Institute"/>
            <person name="Vesth T.C."/>
            <person name="Nybo J."/>
            <person name="Theobald S."/>
            <person name="Brandl J."/>
            <person name="Frisvad J.C."/>
            <person name="Nielsen K.F."/>
            <person name="Lyhne E.K."/>
            <person name="Kogle M.E."/>
            <person name="Kuo A."/>
            <person name="Riley R."/>
            <person name="Clum A."/>
            <person name="Nolan M."/>
            <person name="Lipzen A."/>
            <person name="Salamov A."/>
            <person name="Henrissat B."/>
            <person name="Wiebenga A."/>
            <person name="De vries R.P."/>
            <person name="Grigoriev I.V."/>
            <person name="Mortensen U.H."/>
            <person name="Andersen M.R."/>
            <person name="Baker S.E."/>
        </authorList>
    </citation>
    <scope>NUCLEOTIDE SEQUENCE [LARGE SCALE GENOMIC DNA]</scope>
    <source>
        <strain evidence="1 2">CBS 114.51</strain>
    </source>
</reference>
<accession>A0A8T8WXW2</accession>
<gene>
    <name evidence="1" type="ORF">BO86DRAFT_400782</name>
</gene>